<keyword evidence="6" id="KW-0963">Cytoplasm</keyword>
<comment type="subunit">
    <text evidence="6">Monomer and homodimer.</text>
</comment>
<keyword evidence="4 6" id="KW-0694">RNA-binding</keyword>
<evidence type="ECO:0000256" key="6">
    <source>
        <dbReference type="RuleBase" id="RU368003"/>
    </source>
</evidence>
<dbReference type="RefSeq" id="XP_056691359.1">
    <property type="nucleotide sequence ID" value="XM_056835381.1"/>
</dbReference>
<comment type="subcellular location">
    <subcellularLocation>
        <location evidence="6">Cytoplasm</location>
    </subcellularLocation>
    <subcellularLocation>
        <location evidence="6">Nucleus</location>
        <location evidence="6">Nucleolus</location>
    </subcellularLocation>
    <subcellularLocation>
        <location evidence="1 6">Nucleus</location>
    </subcellularLocation>
</comment>
<evidence type="ECO:0000313" key="8">
    <source>
        <dbReference type="Proteomes" id="UP000813463"/>
    </source>
</evidence>
<dbReference type="GeneID" id="110775031"/>
<proteinExistence type="inferred from homology"/>
<dbReference type="InterPro" id="IPR007146">
    <property type="entry name" value="Sas10/Utp3/C1D"/>
</dbReference>
<protein>
    <recommendedName>
        <fullName evidence="6">Nuclear nucleic acid-binding protein C1D</fullName>
    </recommendedName>
</protein>
<dbReference type="KEGG" id="soe:110775031"/>
<dbReference type="Proteomes" id="UP000813463">
    <property type="component" value="Chromosome 1"/>
</dbReference>
<feature type="region of interest" description="Disordered" evidence="7">
    <location>
        <begin position="193"/>
        <end position="215"/>
    </location>
</feature>
<evidence type="ECO:0000313" key="10">
    <source>
        <dbReference type="RefSeq" id="XP_056691359.1"/>
    </source>
</evidence>
<dbReference type="GO" id="GO:0000178">
    <property type="term" value="C:exosome (RNase complex)"/>
    <property type="evidence" value="ECO:0000318"/>
    <property type="project" value="GO_Central"/>
</dbReference>
<dbReference type="GO" id="GO:0003723">
    <property type="term" value="F:RNA binding"/>
    <property type="evidence" value="ECO:0000318"/>
    <property type="project" value="GO_Central"/>
</dbReference>
<evidence type="ECO:0000256" key="7">
    <source>
        <dbReference type="SAM" id="MobiDB-lite"/>
    </source>
</evidence>
<dbReference type="GO" id="GO:0005737">
    <property type="term" value="C:cytoplasm"/>
    <property type="evidence" value="ECO:0007669"/>
    <property type="project" value="UniProtKB-SubCell"/>
</dbReference>
<feature type="region of interest" description="Disordered" evidence="7">
    <location>
        <begin position="147"/>
        <end position="178"/>
    </location>
</feature>
<dbReference type="GO" id="GO:0010468">
    <property type="term" value="P:regulation of gene expression"/>
    <property type="evidence" value="ECO:0000318"/>
    <property type="project" value="GO_Central"/>
</dbReference>
<dbReference type="PANTHER" id="PTHR15341:SF3">
    <property type="entry name" value="NUCLEAR NUCLEIC ACID-BINDING PROTEIN C1D"/>
    <property type="match status" value="1"/>
</dbReference>
<comment type="similarity">
    <text evidence="2 6">Belongs to the C1D family.</text>
</comment>
<dbReference type="InterPro" id="IPR011082">
    <property type="entry name" value="Exosome-assoc_fac/DNA_repair"/>
</dbReference>
<dbReference type="Pfam" id="PF04000">
    <property type="entry name" value="Sas10_Utp3"/>
    <property type="match status" value="1"/>
</dbReference>
<keyword evidence="6" id="KW-0238">DNA-binding</keyword>
<evidence type="ECO:0000256" key="2">
    <source>
        <dbReference type="ARBA" id="ARBA00009154"/>
    </source>
</evidence>
<evidence type="ECO:0000256" key="1">
    <source>
        <dbReference type="ARBA" id="ARBA00004123"/>
    </source>
</evidence>
<reference evidence="9" key="2">
    <citation type="submission" date="2025-04" db="UniProtKB">
        <authorList>
            <consortium name="RefSeq"/>
        </authorList>
    </citation>
    <scope>IDENTIFICATION</scope>
    <source>
        <tissue evidence="10">Leaf</tissue>
    </source>
</reference>
<organism evidence="8 9">
    <name type="scientific">Spinacia oleracea</name>
    <name type="common">Spinach</name>
    <dbReference type="NCBI Taxonomy" id="3562"/>
    <lineage>
        <taxon>Eukaryota</taxon>
        <taxon>Viridiplantae</taxon>
        <taxon>Streptophyta</taxon>
        <taxon>Embryophyta</taxon>
        <taxon>Tracheophyta</taxon>
        <taxon>Spermatophyta</taxon>
        <taxon>Magnoliopsida</taxon>
        <taxon>eudicotyledons</taxon>
        <taxon>Gunneridae</taxon>
        <taxon>Pentapetalae</taxon>
        <taxon>Caryophyllales</taxon>
        <taxon>Chenopodiaceae</taxon>
        <taxon>Chenopodioideae</taxon>
        <taxon>Anserineae</taxon>
        <taxon>Spinacia</taxon>
    </lineage>
</organism>
<accession>A0A9R0HR30</accession>
<keyword evidence="3 6" id="KW-0698">rRNA processing</keyword>
<dbReference type="GO" id="GO:0000460">
    <property type="term" value="P:maturation of 5.8S rRNA"/>
    <property type="evidence" value="ECO:0000318"/>
    <property type="project" value="GO_Central"/>
</dbReference>
<evidence type="ECO:0000256" key="3">
    <source>
        <dbReference type="ARBA" id="ARBA00022552"/>
    </source>
</evidence>
<sequence length="215" mass="24138">MEAENNSKSSSASKIIPEKVMEGVRRTLANIDELQSKFDEFLSLASDPDVLSQLPPLERAQSLLLLSKLTSVLLSVRLRCSGVYPDHHPIKGELDRLSRYQEKLERFVDISKAPLRPSTKVNTQAATRFIEHSLPDLTAEQRKRMRAISKGDEGRMKYSERNIQKKRKTPLSDMKSVREAAEDFLQKAARELLGETNGGVKGPLGPVQPVDIDED</sequence>
<evidence type="ECO:0000313" key="9">
    <source>
        <dbReference type="RefSeq" id="XP_021835326.1"/>
    </source>
</evidence>
<dbReference type="SUPFAM" id="SSF55194">
    <property type="entry name" value="Ribosome recycling factor, RRF"/>
    <property type="match status" value="1"/>
</dbReference>
<gene>
    <name evidence="9 10" type="primary">LOC110775031</name>
</gene>
<dbReference type="RefSeq" id="XP_021835326.1">
    <property type="nucleotide sequence ID" value="XM_021979634.1"/>
</dbReference>
<feature type="compositionally biased region" description="Basic and acidic residues" evidence="7">
    <location>
        <begin position="149"/>
        <end position="163"/>
    </location>
</feature>
<keyword evidence="5 6" id="KW-0539">Nucleus</keyword>
<evidence type="ECO:0000256" key="5">
    <source>
        <dbReference type="ARBA" id="ARBA00023242"/>
    </source>
</evidence>
<evidence type="ECO:0000256" key="4">
    <source>
        <dbReference type="ARBA" id="ARBA00022884"/>
    </source>
</evidence>
<keyword evidence="8" id="KW-1185">Reference proteome</keyword>
<dbReference type="GO" id="GO:0005730">
    <property type="term" value="C:nucleolus"/>
    <property type="evidence" value="ECO:0000318"/>
    <property type="project" value="GO_Central"/>
</dbReference>
<name>A0A9R0HR30_SPIOL</name>
<reference evidence="8" key="1">
    <citation type="journal article" date="2021" name="Nat. Commun.">
        <title>Genomic analyses provide insights into spinach domestication and the genetic basis of agronomic traits.</title>
        <authorList>
            <person name="Cai X."/>
            <person name="Sun X."/>
            <person name="Xu C."/>
            <person name="Sun H."/>
            <person name="Wang X."/>
            <person name="Ge C."/>
            <person name="Zhang Z."/>
            <person name="Wang Q."/>
            <person name="Fei Z."/>
            <person name="Jiao C."/>
            <person name="Wang Q."/>
        </authorList>
    </citation>
    <scope>NUCLEOTIDE SEQUENCE [LARGE SCALE GENOMIC DNA]</scope>
    <source>
        <strain evidence="8">cv. Varoflay</strain>
    </source>
</reference>
<dbReference type="PANTHER" id="PTHR15341">
    <property type="entry name" value="SUN-COR STEROID HORMONE RECEPTOR CO-REPRESSOR"/>
    <property type="match status" value="1"/>
</dbReference>
<dbReference type="GO" id="GO:0003677">
    <property type="term" value="F:DNA binding"/>
    <property type="evidence" value="ECO:0000318"/>
    <property type="project" value="GO_Central"/>
</dbReference>
<dbReference type="OrthoDB" id="1421013at2759"/>
<comment type="function">
    <text evidence="6">Plays a role in the recruitment of the exosome to pre-rRNA to mediate the 3'-5' end processing of the 5.8S rRNA.</text>
</comment>
<dbReference type="InterPro" id="IPR036191">
    <property type="entry name" value="RRF_sf"/>
</dbReference>
<dbReference type="AlphaFoldDB" id="A0A9R0HR30"/>